<dbReference type="Pfam" id="PF01370">
    <property type="entry name" value="Epimerase"/>
    <property type="match status" value="1"/>
</dbReference>
<comment type="caution">
    <text evidence="3">The sequence shown here is derived from an EMBL/GenBank/DDBJ whole genome shotgun (WGS) entry which is preliminary data.</text>
</comment>
<dbReference type="OrthoDB" id="9803010at2"/>
<evidence type="ECO:0000313" key="4">
    <source>
        <dbReference type="Proteomes" id="UP000321113"/>
    </source>
</evidence>
<keyword evidence="4" id="KW-1185">Reference proteome</keyword>
<keyword evidence="1" id="KW-0520">NAD</keyword>
<dbReference type="SUPFAM" id="SSF51735">
    <property type="entry name" value="NAD(P)-binding Rossmann-fold domains"/>
    <property type="match status" value="1"/>
</dbReference>
<proteinExistence type="predicted"/>
<dbReference type="CDD" id="cd05253">
    <property type="entry name" value="UDP_GE_SDE_e"/>
    <property type="match status" value="1"/>
</dbReference>
<organism evidence="3 4">
    <name type="scientific">Vibrio superstes NBRC 103154</name>
    <dbReference type="NCBI Taxonomy" id="1219062"/>
    <lineage>
        <taxon>Bacteria</taxon>
        <taxon>Pseudomonadati</taxon>
        <taxon>Pseudomonadota</taxon>
        <taxon>Gammaproteobacteria</taxon>
        <taxon>Vibrionales</taxon>
        <taxon>Vibrionaceae</taxon>
        <taxon>Vibrio</taxon>
    </lineage>
</organism>
<dbReference type="Proteomes" id="UP000321113">
    <property type="component" value="Unassembled WGS sequence"/>
</dbReference>
<dbReference type="Gene3D" id="3.40.50.720">
    <property type="entry name" value="NAD(P)-binding Rossmann-like Domain"/>
    <property type="match status" value="1"/>
</dbReference>
<reference evidence="3 4" key="1">
    <citation type="submission" date="2019-07" db="EMBL/GenBank/DDBJ databases">
        <title>Whole genome shotgun sequence of Vibrio superstes NBRC 103154.</title>
        <authorList>
            <person name="Hosoyama A."/>
            <person name="Uohara A."/>
            <person name="Ohji S."/>
            <person name="Ichikawa N."/>
        </authorList>
    </citation>
    <scope>NUCLEOTIDE SEQUENCE [LARGE SCALE GENOMIC DNA]</scope>
    <source>
        <strain evidence="3 4">NBRC 103154</strain>
    </source>
</reference>
<dbReference type="InterPro" id="IPR001509">
    <property type="entry name" value="Epimerase_deHydtase"/>
</dbReference>
<dbReference type="AlphaFoldDB" id="A0A511QLE9"/>
<evidence type="ECO:0000313" key="3">
    <source>
        <dbReference type="EMBL" id="GEM78158.1"/>
    </source>
</evidence>
<dbReference type="InterPro" id="IPR036291">
    <property type="entry name" value="NAD(P)-bd_dom_sf"/>
</dbReference>
<feature type="domain" description="NAD-dependent epimerase/dehydratase" evidence="2">
    <location>
        <begin position="4"/>
        <end position="232"/>
    </location>
</feature>
<dbReference type="EMBL" id="BJXK01000002">
    <property type="protein sequence ID" value="GEM78158.1"/>
    <property type="molecule type" value="Genomic_DNA"/>
</dbReference>
<protein>
    <submittedName>
        <fullName evidence="3">NAD-dependent epimerase</fullName>
    </submittedName>
</protein>
<dbReference type="PANTHER" id="PTHR43574">
    <property type="entry name" value="EPIMERASE-RELATED"/>
    <property type="match status" value="1"/>
</dbReference>
<gene>
    <name evidence="3" type="ORF">VSU01S_04030</name>
</gene>
<sequence length="334" mass="37530">MKYLVTGAAGFIGSAVIERLTDAGHDVVGIDNMNDYYQVSLKEDRLTRIKHEKFVFKVLDLADREGIANLFAEEKFDKVIHLAAQAGVRYSIDNPLAYADSNLVGHLTILEGCRHHKIKHLVYASSSSVYGLNKKMPFDTADSVDHPISLYAATKKSNELMAHTYSHLYDVPTTGLRFFTVYGPWGRPDMALFKFTKAIVSGESIDVYNNGDMQRDFTYIDDIVEGIIRIQDVIPKTNPEWNVEQGSPATSSAPYRVYNIGHGSPVKLMEYIESLEDALGIEANKNFMPMQPGDVYATYADTEDLFKATGYTPKVKVKEGVKAFADWYRAYYKL</sequence>
<accession>A0A511QLE9</accession>
<evidence type="ECO:0000259" key="2">
    <source>
        <dbReference type="Pfam" id="PF01370"/>
    </source>
</evidence>
<evidence type="ECO:0000256" key="1">
    <source>
        <dbReference type="ARBA" id="ARBA00023027"/>
    </source>
</evidence>
<dbReference type="PRINTS" id="PR01713">
    <property type="entry name" value="NUCEPIMERASE"/>
</dbReference>
<name>A0A511QLE9_9VIBR</name>
<dbReference type="RefSeq" id="WP_119009505.1">
    <property type="nucleotide sequence ID" value="NZ_BJXK01000002.1"/>
</dbReference>